<dbReference type="Pfam" id="PF21800">
    <property type="entry name" value="KH_KRR1_2nd"/>
    <property type="match status" value="1"/>
</dbReference>
<organism evidence="12">
    <name type="scientific">Micromonas pusilla</name>
    <name type="common">Picoplanktonic green alga</name>
    <name type="synonym">Chromulina pusilla</name>
    <dbReference type="NCBI Taxonomy" id="38833"/>
    <lineage>
        <taxon>Eukaryota</taxon>
        <taxon>Viridiplantae</taxon>
        <taxon>Chlorophyta</taxon>
        <taxon>Mamiellophyceae</taxon>
        <taxon>Mamiellales</taxon>
        <taxon>Mamiellaceae</taxon>
        <taxon>Micromonas</taxon>
    </lineage>
</organism>
<dbReference type="SUPFAM" id="SSF81631">
    <property type="entry name" value="PAP/OAS1 substrate-binding domain"/>
    <property type="match status" value="1"/>
</dbReference>
<evidence type="ECO:0000256" key="4">
    <source>
        <dbReference type="ARBA" id="ARBA00022552"/>
    </source>
</evidence>
<gene>
    <name evidence="12" type="ORF">MCOM1403_LOCUS11761</name>
</gene>
<dbReference type="Gene3D" id="1.10.1410.10">
    <property type="match status" value="1"/>
</dbReference>
<accession>A0A7S0IM72</accession>
<dbReference type="GO" id="GO:0003723">
    <property type="term" value="F:RNA binding"/>
    <property type="evidence" value="ECO:0007669"/>
    <property type="project" value="UniProtKB-KW"/>
</dbReference>
<dbReference type="CDD" id="cd22394">
    <property type="entry name" value="KH-I_KRR1_rpt2"/>
    <property type="match status" value="1"/>
</dbReference>
<dbReference type="SUPFAM" id="SSF81301">
    <property type="entry name" value="Nucleotidyltransferase"/>
    <property type="match status" value="1"/>
</dbReference>
<evidence type="ECO:0000256" key="6">
    <source>
        <dbReference type="ARBA" id="ARBA00023242"/>
    </source>
</evidence>
<dbReference type="EMBL" id="HBEQ01014595">
    <property type="protein sequence ID" value="CAD8526091.1"/>
    <property type="molecule type" value="Transcribed_RNA"/>
</dbReference>
<keyword evidence="7" id="KW-0687">Ribonucleoprotein</keyword>
<dbReference type="FunFam" id="3.30.1370.10:FF:000014">
    <property type="entry name" value="KRR1 small subunit processome component"/>
    <property type="match status" value="1"/>
</dbReference>
<feature type="compositionally biased region" description="Low complexity" evidence="9">
    <location>
        <begin position="616"/>
        <end position="627"/>
    </location>
</feature>
<feature type="compositionally biased region" description="Pro residues" evidence="9">
    <location>
        <begin position="631"/>
        <end position="643"/>
    </location>
</feature>
<dbReference type="InterPro" id="IPR048548">
    <property type="entry name" value="KRR1-like_KH2"/>
</dbReference>
<comment type="subcellular location">
    <subcellularLocation>
        <location evidence="1">Nucleus</location>
        <location evidence="1">Nucleolus</location>
    </subcellularLocation>
</comment>
<feature type="compositionally biased region" description="Basic residues" evidence="9">
    <location>
        <begin position="238"/>
        <end position="253"/>
    </location>
</feature>
<dbReference type="InterPro" id="IPR041174">
    <property type="entry name" value="KRR1-like_KH1"/>
</dbReference>
<name>A0A7S0IM72_MICPS</name>
<feature type="domain" description="KRR1 small subunit processome component first KH" evidence="10">
    <location>
        <begin position="50"/>
        <end position="130"/>
    </location>
</feature>
<sequence>MAADDGEEASVGGKKGRYRRDKPWDHDGIDHWKVDSFTKDDNPDGLLEESSFATLFPKYREKYLREVWPSVTRALKEYGIACELNLVEGSMTVRTTRKTFDPYIIIKSRDLIKLLSRSVPAPQALKILQDDVQCDVIKIGGMVRNKERYVKRRQRLIGPNGSTLKAIEMLTNCYVLVQGNTVSCMGGWKGLKTVRKIIEDCMRNMHPIYHIKELMIKRELAKDPALADQSWDRFLPKFKKKNVQRKKPAKIGKGKKDQVFPPAPQPSKIDMQIESGEYFLSQEAKRRRAAQEKLDKQKEALSASQKRRRDAFVAPKEDGPEDGDAARKKKREVGADDVKASVAKLKVKSAAKKEEERNRKSSRNVQDYLLGAGKREKKEKKEKDGGDGKVTRGVPQPQRGKNTKGANASTRPPPPPTSPPLGSPNGVGVPARPFSAAPAPPREPVAAPEGAIVSEVGCAELTDEIRAKLAERIGREMLETARVQPFSVMGNVLRIERRAVDMLIRTMNAIVQSLYPTASVEVFGSFPTASWVPGASNLDIALSLPEAVTSDPQKKLDALNSLAVALRANPHWVNEVNVVPSPFRPLILLTTHSAFFQPPPPPQAAQGPRPPPGAPPAANGGSPAANGDSPGAPPLPPGPPPPAASVGFGLGNGGVGLPLEVAISIKSKDHKGAAAMKFLRQAETEYPALAPVLAVQKAYLAKRGLRGVYKGGIGSYSLALMALHSMQQAAARSAGAEGGLGAGYDDAKDAKILGDSLLQFLEMYGHTVDLTKASIKVHALKPGKGKKAAEAHEAARKADWGVLPAPTSGDGPRAAMGGGMLQVQDPTQTGNNAGSGCFGVVGVQAAFKDQLKQLMAVPADASLLQHILTGAPGKVCVV</sequence>
<keyword evidence="5" id="KW-0694">RNA-binding</keyword>
<dbReference type="FunFam" id="3.30.1370.10:FF:000011">
    <property type="entry name" value="KRR1 small subunit processome component"/>
    <property type="match status" value="1"/>
</dbReference>
<feature type="region of interest" description="Disordered" evidence="9">
    <location>
        <begin position="288"/>
        <end position="445"/>
    </location>
</feature>
<dbReference type="InterPro" id="IPR048550">
    <property type="entry name" value="KRR1-like_KH1_euk"/>
</dbReference>
<dbReference type="InterPro" id="IPR036612">
    <property type="entry name" value="KH_dom_type_1_sf"/>
</dbReference>
<dbReference type="AlphaFoldDB" id="A0A7S0IM72"/>
<feature type="compositionally biased region" description="Basic and acidic residues" evidence="9">
    <location>
        <begin position="373"/>
        <end position="390"/>
    </location>
</feature>
<dbReference type="Gene3D" id="3.30.1370.10">
    <property type="entry name" value="K Homology domain, type 1"/>
    <property type="match status" value="2"/>
</dbReference>
<evidence type="ECO:0000259" key="10">
    <source>
        <dbReference type="Pfam" id="PF17903"/>
    </source>
</evidence>
<dbReference type="InterPro" id="IPR043519">
    <property type="entry name" value="NT_sf"/>
</dbReference>
<dbReference type="PANTHER" id="PTHR12581:SF0">
    <property type="entry name" value="KRR1 SMALL SUBUNIT PROCESSOME COMPONENT HOMOLOG"/>
    <property type="match status" value="1"/>
</dbReference>
<dbReference type="GO" id="GO:0032040">
    <property type="term" value="C:small-subunit processome"/>
    <property type="evidence" value="ECO:0007669"/>
    <property type="project" value="TreeGrafter"/>
</dbReference>
<proteinExistence type="inferred from homology"/>
<evidence type="ECO:0000256" key="1">
    <source>
        <dbReference type="ARBA" id="ARBA00004604"/>
    </source>
</evidence>
<dbReference type="InterPro" id="IPR048549">
    <property type="entry name" value="KRR1-like_KH2_euk"/>
</dbReference>
<dbReference type="PANTHER" id="PTHR12581">
    <property type="entry name" value="HIV-1 REV BINDING PROTEIN 2, 3"/>
    <property type="match status" value="1"/>
</dbReference>
<feature type="region of interest" description="Disordered" evidence="9">
    <location>
        <begin position="1"/>
        <end position="28"/>
    </location>
</feature>
<evidence type="ECO:0000259" key="11">
    <source>
        <dbReference type="Pfam" id="PF21800"/>
    </source>
</evidence>
<dbReference type="CDD" id="cd22393">
    <property type="entry name" value="KH-I_KRR1_rpt1"/>
    <property type="match status" value="1"/>
</dbReference>
<feature type="region of interest" description="Disordered" evidence="9">
    <location>
        <begin position="597"/>
        <end position="647"/>
    </location>
</feature>
<protein>
    <recommendedName>
        <fullName evidence="8">KRR-R motif-containing protein 1</fullName>
    </recommendedName>
</protein>
<comment type="similarity">
    <text evidence="2">Belongs to the KRR1 family.</text>
</comment>
<evidence type="ECO:0000313" key="12">
    <source>
        <dbReference type="EMBL" id="CAD8526091.1"/>
    </source>
</evidence>
<dbReference type="SUPFAM" id="SSF54791">
    <property type="entry name" value="Eukaryotic type KH-domain (KH-domain type I)"/>
    <property type="match status" value="1"/>
</dbReference>
<reference evidence="12" key="1">
    <citation type="submission" date="2021-01" db="EMBL/GenBank/DDBJ databases">
        <authorList>
            <person name="Corre E."/>
            <person name="Pelletier E."/>
            <person name="Niang G."/>
            <person name="Scheremetjew M."/>
            <person name="Finn R."/>
            <person name="Kale V."/>
            <person name="Holt S."/>
            <person name="Cochrane G."/>
            <person name="Meng A."/>
            <person name="Brown T."/>
            <person name="Cohen L."/>
        </authorList>
    </citation>
    <scope>NUCLEOTIDE SEQUENCE</scope>
    <source>
        <strain evidence="12">CCMP1723</strain>
    </source>
</reference>
<evidence type="ECO:0000256" key="2">
    <source>
        <dbReference type="ARBA" id="ARBA00009344"/>
    </source>
</evidence>
<feature type="compositionally biased region" description="Basic and acidic residues" evidence="9">
    <location>
        <begin position="289"/>
        <end position="299"/>
    </location>
</feature>
<evidence type="ECO:0000256" key="9">
    <source>
        <dbReference type="SAM" id="MobiDB-lite"/>
    </source>
</evidence>
<keyword evidence="3" id="KW-0690">Ribosome biogenesis</keyword>
<dbReference type="Gene3D" id="3.30.460.10">
    <property type="entry name" value="Beta Polymerase, domain 2"/>
    <property type="match status" value="1"/>
</dbReference>
<evidence type="ECO:0000256" key="5">
    <source>
        <dbReference type="ARBA" id="ARBA00022884"/>
    </source>
</evidence>
<dbReference type="InterPro" id="IPR024166">
    <property type="entry name" value="rRNA_assembly_KRR1"/>
</dbReference>
<feature type="region of interest" description="Disordered" evidence="9">
    <location>
        <begin position="238"/>
        <end position="268"/>
    </location>
</feature>
<evidence type="ECO:0000256" key="8">
    <source>
        <dbReference type="ARBA" id="ARBA00032993"/>
    </source>
</evidence>
<feature type="compositionally biased region" description="Pro residues" evidence="9">
    <location>
        <begin position="597"/>
        <end position="615"/>
    </location>
</feature>
<dbReference type="Pfam" id="PF17903">
    <property type="entry name" value="KH_KRR1_1st"/>
    <property type="match status" value="1"/>
</dbReference>
<keyword evidence="6" id="KW-0539">Nucleus</keyword>
<feature type="compositionally biased region" description="Pro residues" evidence="9">
    <location>
        <begin position="411"/>
        <end position="422"/>
    </location>
</feature>
<evidence type="ECO:0000256" key="3">
    <source>
        <dbReference type="ARBA" id="ARBA00022517"/>
    </source>
</evidence>
<dbReference type="GO" id="GO:0006364">
    <property type="term" value="P:rRNA processing"/>
    <property type="evidence" value="ECO:0007669"/>
    <property type="project" value="UniProtKB-KW"/>
</dbReference>
<feature type="domain" description="KRR1 small subunit processome component second KH" evidence="11">
    <location>
        <begin position="132"/>
        <end position="222"/>
    </location>
</feature>
<evidence type="ECO:0000256" key="7">
    <source>
        <dbReference type="ARBA" id="ARBA00023274"/>
    </source>
</evidence>
<keyword evidence="4" id="KW-0698">rRNA processing</keyword>